<sequence length="337" mass="37159">MGITVKQAVLVSIIIESILYGLLMFLFGVAVWALTYQRTSAEIARLMLGAACLLFILGTMHIVVDANHLWQGFIASADPDMFFEDITKNTFKNALYLVETLVGDGIIIYRGYLLWRRIELAIIPIIGWMAIIVTGIHTVWSISQLSTTNANSVFLQQTGQWVVSFFSTALATNLVATGLLIFKLWAAHRNQTGLQVTRNGKSLVQPVLVIVMECGAVYSLSLVAMLSTYLSASNSVYIVIDLIGQIIPITFCVIIVRAAMLRFERERGRELPLSTLISTRSYQVTTSRTTRVHVSRVGAVDGSFHDSSEFSHPEEALDRSIADQKSELHIIGGAACV</sequence>
<feature type="transmembrane region" description="Helical" evidence="1">
    <location>
        <begin position="162"/>
        <end position="186"/>
    </location>
</feature>
<feature type="transmembrane region" description="Helical" evidence="1">
    <location>
        <begin position="207"/>
        <end position="230"/>
    </location>
</feature>
<dbReference type="HOGENOM" id="CLU_044614_3_3_1"/>
<accession>A0A0C9V4W1</accession>
<evidence type="ECO:0000313" key="2">
    <source>
        <dbReference type="EMBL" id="KIJ60579.1"/>
    </source>
</evidence>
<keyword evidence="1" id="KW-0812">Transmembrane</keyword>
<dbReference type="Proteomes" id="UP000053820">
    <property type="component" value="Unassembled WGS sequence"/>
</dbReference>
<feature type="transmembrane region" description="Helical" evidence="1">
    <location>
        <begin position="120"/>
        <end position="142"/>
    </location>
</feature>
<dbReference type="OrthoDB" id="3357408at2759"/>
<keyword evidence="1" id="KW-1133">Transmembrane helix</keyword>
<feature type="transmembrane region" description="Helical" evidence="1">
    <location>
        <begin position="12"/>
        <end position="34"/>
    </location>
</feature>
<protein>
    <submittedName>
        <fullName evidence="2">Uncharacterized protein</fullName>
    </submittedName>
</protein>
<gene>
    <name evidence="2" type="ORF">HYDPIDRAFT_32206</name>
</gene>
<evidence type="ECO:0000256" key="1">
    <source>
        <dbReference type="SAM" id="Phobius"/>
    </source>
</evidence>
<name>A0A0C9V4W1_9AGAM</name>
<feature type="transmembrane region" description="Helical" evidence="1">
    <location>
        <begin position="236"/>
        <end position="259"/>
    </location>
</feature>
<dbReference type="EMBL" id="KN839871">
    <property type="protein sequence ID" value="KIJ60579.1"/>
    <property type="molecule type" value="Genomic_DNA"/>
</dbReference>
<feature type="transmembrane region" description="Helical" evidence="1">
    <location>
        <begin position="46"/>
        <end position="64"/>
    </location>
</feature>
<dbReference type="AlphaFoldDB" id="A0A0C9V4W1"/>
<organism evidence="2 3">
    <name type="scientific">Hydnomerulius pinastri MD-312</name>
    <dbReference type="NCBI Taxonomy" id="994086"/>
    <lineage>
        <taxon>Eukaryota</taxon>
        <taxon>Fungi</taxon>
        <taxon>Dikarya</taxon>
        <taxon>Basidiomycota</taxon>
        <taxon>Agaricomycotina</taxon>
        <taxon>Agaricomycetes</taxon>
        <taxon>Agaricomycetidae</taxon>
        <taxon>Boletales</taxon>
        <taxon>Boletales incertae sedis</taxon>
        <taxon>Leucogyrophana</taxon>
    </lineage>
</organism>
<evidence type="ECO:0000313" key="3">
    <source>
        <dbReference type="Proteomes" id="UP000053820"/>
    </source>
</evidence>
<proteinExistence type="predicted"/>
<keyword evidence="1" id="KW-0472">Membrane</keyword>
<reference evidence="2 3" key="1">
    <citation type="submission" date="2014-04" db="EMBL/GenBank/DDBJ databases">
        <title>Evolutionary Origins and Diversification of the Mycorrhizal Mutualists.</title>
        <authorList>
            <consortium name="DOE Joint Genome Institute"/>
            <consortium name="Mycorrhizal Genomics Consortium"/>
            <person name="Kohler A."/>
            <person name="Kuo A."/>
            <person name="Nagy L.G."/>
            <person name="Floudas D."/>
            <person name="Copeland A."/>
            <person name="Barry K.W."/>
            <person name="Cichocki N."/>
            <person name="Veneault-Fourrey C."/>
            <person name="LaButti K."/>
            <person name="Lindquist E.A."/>
            <person name="Lipzen A."/>
            <person name="Lundell T."/>
            <person name="Morin E."/>
            <person name="Murat C."/>
            <person name="Riley R."/>
            <person name="Ohm R."/>
            <person name="Sun H."/>
            <person name="Tunlid A."/>
            <person name="Henrissat B."/>
            <person name="Grigoriev I.V."/>
            <person name="Hibbett D.S."/>
            <person name="Martin F."/>
        </authorList>
    </citation>
    <scope>NUCLEOTIDE SEQUENCE [LARGE SCALE GENOMIC DNA]</scope>
    <source>
        <strain evidence="2 3">MD-312</strain>
    </source>
</reference>
<keyword evidence="3" id="KW-1185">Reference proteome</keyword>
<feature type="transmembrane region" description="Helical" evidence="1">
    <location>
        <begin position="94"/>
        <end position="113"/>
    </location>
</feature>